<accession>A3TYU4</accession>
<proteinExistence type="predicted"/>
<organism evidence="5 6">
    <name type="scientific">Pseudooceanicola batsensis (strain ATCC BAA-863 / DSM 15984 / KCTC 12145 / HTCC2597)</name>
    <name type="common">Oceanicola batsensis</name>
    <dbReference type="NCBI Taxonomy" id="252305"/>
    <lineage>
        <taxon>Bacteria</taxon>
        <taxon>Pseudomonadati</taxon>
        <taxon>Pseudomonadota</taxon>
        <taxon>Alphaproteobacteria</taxon>
        <taxon>Rhodobacterales</taxon>
        <taxon>Paracoccaceae</taxon>
        <taxon>Pseudooceanicola</taxon>
    </lineage>
</organism>
<evidence type="ECO:0000259" key="4">
    <source>
        <dbReference type="Pfam" id="PF13778"/>
    </source>
</evidence>
<feature type="domain" description="DUF4174" evidence="4">
    <location>
        <begin position="44"/>
        <end position="145"/>
    </location>
</feature>
<evidence type="ECO:0000256" key="2">
    <source>
        <dbReference type="SAM" id="MobiDB-lite"/>
    </source>
</evidence>
<evidence type="ECO:0000313" key="5">
    <source>
        <dbReference type="EMBL" id="EAQ02762.1"/>
    </source>
</evidence>
<dbReference type="InterPro" id="IPR025232">
    <property type="entry name" value="DUF4174"/>
</dbReference>
<comment type="caution">
    <text evidence="5">The sequence shown here is derived from an EMBL/GenBank/DDBJ whole genome shotgun (WGS) entry which is preliminary data.</text>
</comment>
<keyword evidence="1 3" id="KW-0732">Signal</keyword>
<dbReference type="STRING" id="252305.OB2597_15310"/>
<dbReference type="AlphaFoldDB" id="A3TYU4"/>
<sequence length="160" mass="18049">MHKYLICLALLAASPLMAQEASSAESTAAEATDGLFPSERPDSIDALKWEKRVLLVFADSPNDPNFRRQIEALREDPGPMIDRDIVVFTDTVPEDATPLRETFRPRGFMLVLVGKDGQIKLRKPFPWDVREISRSIDKTELRQQEIRDQQGNASRGTTPN</sequence>
<dbReference type="eggNOG" id="ENOG5032S56">
    <property type="taxonomic scope" value="Bacteria"/>
</dbReference>
<dbReference type="Pfam" id="PF13778">
    <property type="entry name" value="DUF4174"/>
    <property type="match status" value="1"/>
</dbReference>
<protein>
    <recommendedName>
        <fullName evidence="4">DUF4174 domain-containing protein</fullName>
    </recommendedName>
</protein>
<dbReference type="Proteomes" id="UP000004318">
    <property type="component" value="Unassembled WGS sequence"/>
</dbReference>
<dbReference type="HOGENOM" id="CLU_100965_0_1_5"/>
<feature type="chain" id="PRO_5002660467" description="DUF4174 domain-containing protein" evidence="3">
    <location>
        <begin position="19"/>
        <end position="160"/>
    </location>
</feature>
<reference evidence="5 6" key="1">
    <citation type="journal article" date="2010" name="J. Bacteriol.">
        <title>Genome sequences of Oceanicola granulosus HTCC2516(T) and Oceanicola batsensis HTCC2597(TDelta).</title>
        <authorList>
            <person name="Thrash J.C."/>
            <person name="Cho J.C."/>
            <person name="Vergin K.L."/>
            <person name="Giovannoni S.J."/>
        </authorList>
    </citation>
    <scope>NUCLEOTIDE SEQUENCE [LARGE SCALE GENOMIC DNA]</scope>
    <source>
        <strain evidence="6">ATCC BAA-863 / DSM 15984 / KCTC 12145 / HTCC2597</strain>
    </source>
</reference>
<gene>
    <name evidence="5" type="ORF">OB2597_15310</name>
</gene>
<evidence type="ECO:0000256" key="1">
    <source>
        <dbReference type="ARBA" id="ARBA00022729"/>
    </source>
</evidence>
<feature type="signal peptide" evidence="3">
    <location>
        <begin position="1"/>
        <end position="18"/>
    </location>
</feature>
<dbReference type="RefSeq" id="WP_009807271.1">
    <property type="nucleotide sequence ID" value="NZ_CH724131.1"/>
</dbReference>
<evidence type="ECO:0000256" key="3">
    <source>
        <dbReference type="SAM" id="SignalP"/>
    </source>
</evidence>
<evidence type="ECO:0000313" key="6">
    <source>
        <dbReference type="Proteomes" id="UP000004318"/>
    </source>
</evidence>
<name>A3TYU4_PSEBH</name>
<feature type="region of interest" description="Disordered" evidence="2">
    <location>
        <begin position="140"/>
        <end position="160"/>
    </location>
</feature>
<dbReference type="EMBL" id="AAMO01000006">
    <property type="protein sequence ID" value="EAQ02762.1"/>
    <property type="molecule type" value="Genomic_DNA"/>
</dbReference>
<keyword evidence="6" id="KW-1185">Reference proteome</keyword>
<feature type="compositionally biased region" description="Polar residues" evidence="2">
    <location>
        <begin position="149"/>
        <end position="160"/>
    </location>
</feature>